<dbReference type="InterPro" id="IPR010836">
    <property type="entry name" value="SapC"/>
</dbReference>
<dbReference type="RefSeq" id="WP_071978320.1">
    <property type="nucleotide sequence ID" value="NZ_JAAAWP010000006.1"/>
</dbReference>
<dbReference type="EMBL" id="JAAAWP010000006">
    <property type="protein sequence ID" value="NDW22007.1"/>
    <property type="molecule type" value="Genomic_DNA"/>
</dbReference>
<evidence type="ECO:0000313" key="2">
    <source>
        <dbReference type="Proteomes" id="UP000478837"/>
    </source>
</evidence>
<organism evidence="1 2">
    <name type="scientific">Alteromonas hispanica</name>
    <dbReference type="NCBI Taxonomy" id="315421"/>
    <lineage>
        <taxon>Bacteria</taxon>
        <taxon>Pseudomonadati</taxon>
        <taxon>Pseudomonadota</taxon>
        <taxon>Gammaproteobacteria</taxon>
        <taxon>Alteromonadales</taxon>
        <taxon>Alteromonadaceae</taxon>
        <taxon>Alteromonas/Salinimonas group</taxon>
        <taxon>Alteromonas</taxon>
    </lineage>
</organism>
<proteinExistence type="predicted"/>
<protein>
    <recommendedName>
        <fullName evidence="3">SapC family protein</fullName>
    </recommendedName>
</protein>
<comment type="caution">
    <text evidence="1">The sequence shown here is derived from an EMBL/GenBank/DDBJ whole genome shotgun (WGS) entry which is preliminary data.</text>
</comment>
<evidence type="ECO:0008006" key="3">
    <source>
        <dbReference type="Google" id="ProtNLM"/>
    </source>
</evidence>
<accession>A0A6L9MVA0</accession>
<evidence type="ECO:0000313" key="1">
    <source>
        <dbReference type="EMBL" id="NDW22007.1"/>
    </source>
</evidence>
<dbReference type="Pfam" id="PF07277">
    <property type="entry name" value="SapC"/>
    <property type="match status" value="1"/>
</dbReference>
<dbReference type="AlphaFoldDB" id="A0A6L9MVA0"/>
<name>A0A6L9MVA0_9ALTE</name>
<reference evidence="1 2" key="1">
    <citation type="submission" date="2020-01" db="EMBL/GenBank/DDBJ databases">
        <title>Genomes of bacteria type strains.</title>
        <authorList>
            <person name="Chen J."/>
            <person name="Zhu S."/>
            <person name="Yang J."/>
        </authorList>
    </citation>
    <scope>NUCLEOTIDE SEQUENCE [LARGE SCALE GENOMIC DNA]</scope>
    <source>
        <strain evidence="1 2">LMG 22958</strain>
    </source>
</reference>
<dbReference type="Proteomes" id="UP000478837">
    <property type="component" value="Unassembled WGS sequence"/>
</dbReference>
<gene>
    <name evidence="1" type="ORF">GTW09_10780</name>
</gene>
<keyword evidence="2" id="KW-1185">Reference proteome</keyword>
<sequence>MPNFQILSSEQHSSTYVDESRLPTTFSNFHLVNVEIKEAVQASSEFPLFFSKVANQQRWTISALCGFAPKENVFETQGTWLARFTPLSLRTLPFTLNFEKDPEAPQTVLDIDSPAVSTTKGEALFLSSGRPTAYLDNKQKLLKERVTAMQQTAALLNDIAALNLIQPTDLIIEYSDNTQQRVGGLAMLNEQRLQNLTSEELSSLHKTGVLSVLFNILGSIFQINRTIHLHNTKFPSRFINNVKFETSKQ</sequence>